<keyword evidence="2" id="KW-1133">Transmembrane helix</keyword>
<feature type="region of interest" description="Disordered" evidence="1">
    <location>
        <begin position="1"/>
        <end position="55"/>
    </location>
</feature>
<keyword evidence="2" id="KW-0812">Transmembrane</keyword>
<accession>A0A3A2ZNW4</accession>
<evidence type="ECO:0000313" key="4">
    <source>
        <dbReference type="Proteomes" id="UP000266188"/>
    </source>
</evidence>
<feature type="region of interest" description="Disordered" evidence="1">
    <location>
        <begin position="85"/>
        <end position="259"/>
    </location>
</feature>
<dbReference type="EMBL" id="MVGC01000134">
    <property type="protein sequence ID" value="RJE23127.1"/>
    <property type="molecule type" value="Genomic_DNA"/>
</dbReference>
<dbReference type="Proteomes" id="UP000266188">
    <property type="component" value="Unassembled WGS sequence"/>
</dbReference>
<evidence type="ECO:0000256" key="1">
    <source>
        <dbReference type="SAM" id="MobiDB-lite"/>
    </source>
</evidence>
<feature type="compositionally biased region" description="Polar residues" evidence="1">
    <location>
        <begin position="322"/>
        <end position="352"/>
    </location>
</feature>
<gene>
    <name evidence="3" type="ORF">PHISCL_04528</name>
</gene>
<evidence type="ECO:0000313" key="3">
    <source>
        <dbReference type="EMBL" id="RJE23127.1"/>
    </source>
</evidence>
<reference evidence="4" key="1">
    <citation type="submission" date="2017-02" db="EMBL/GenBank/DDBJ databases">
        <authorList>
            <person name="Tafer H."/>
            <person name="Lopandic K."/>
        </authorList>
    </citation>
    <scope>NUCLEOTIDE SEQUENCE [LARGE SCALE GENOMIC DNA]</scope>
    <source>
        <strain evidence="4">CBS 366.77</strain>
    </source>
</reference>
<keyword evidence="4" id="KW-1185">Reference proteome</keyword>
<evidence type="ECO:0000256" key="2">
    <source>
        <dbReference type="SAM" id="Phobius"/>
    </source>
</evidence>
<feature type="region of interest" description="Disordered" evidence="1">
    <location>
        <begin position="282"/>
        <end position="386"/>
    </location>
</feature>
<name>A0A3A2ZNW4_9EURO</name>
<keyword evidence="2" id="KW-0472">Membrane</keyword>
<feature type="compositionally biased region" description="Polar residues" evidence="1">
    <location>
        <begin position="109"/>
        <end position="119"/>
    </location>
</feature>
<dbReference type="AlphaFoldDB" id="A0A3A2ZNW4"/>
<comment type="caution">
    <text evidence="3">The sequence shown here is derived from an EMBL/GenBank/DDBJ whole genome shotgun (WGS) entry which is preliminary data.</text>
</comment>
<proteinExistence type="predicted"/>
<dbReference type="OrthoDB" id="5413188at2759"/>
<sequence>MQPNHYDLLGQVPQEAPGRMTRDAIQQNSRDVNTNPHTNTPPNVLHSRPSSGAAVMRPEDSWIEVSSQPSSSSLSSATTNDDIITTGLRVQQTEPIPYQHRNRRRRLQNIASGPTTQVDYSPREPNSSQDEYEESESESDRVLSSSNEDMNRQPVGHRLQADPLSSTFDAAPSSDDDDASTTLGLRISSSPFVPQPNAFSHPPATQDPSWTRAIEPHRSHPNVLPRPTRRTATRRNSTASTRSRRQQQHSPYNMISPSHHADHDAALRASLSTLLSCAAAARGLPKSEPQPARDVPSNMQPSTFRFVPESVAMGDESEGENRSCTEATSTVRVQQPNSMQSAESYPTVTAGPTSRAKRRSSSSKDRSSQRQSVPKKSRRTSFAESSAPASPTIMTWVISAGVVVLFSAISFSAGYMLGREVGKTETGGLGTVFGDGSSGRTGCGRETVKGSLKRLRWGTAAAGSGIMS</sequence>
<feature type="compositionally biased region" description="Polar residues" evidence="1">
    <location>
        <begin position="85"/>
        <end position="94"/>
    </location>
</feature>
<feature type="compositionally biased region" description="Low complexity" evidence="1">
    <location>
        <begin position="33"/>
        <end position="43"/>
    </location>
</feature>
<organism evidence="3 4">
    <name type="scientific">Aspergillus sclerotialis</name>
    <dbReference type="NCBI Taxonomy" id="2070753"/>
    <lineage>
        <taxon>Eukaryota</taxon>
        <taxon>Fungi</taxon>
        <taxon>Dikarya</taxon>
        <taxon>Ascomycota</taxon>
        <taxon>Pezizomycotina</taxon>
        <taxon>Eurotiomycetes</taxon>
        <taxon>Eurotiomycetidae</taxon>
        <taxon>Eurotiales</taxon>
        <taxon>Aspergillaceae</taxon>
        <taxon>Aspergillus</taxon>
        <taxon>Aspergillus subgen. Polypaecilum</taxon>
    </lineage>
</organism>
<feature type="transmembrane region" description="Helical" evidence="2">
    <location>
        <begin position="393"/>
        <end position="417"/>
    </location>
</feature>
<protein>
    <submittedName>
        <fullName evidence="3">Uncharacterized protein</fullName>
    </submittedName>
</protein>